<reference evidence="1" key="1">
    <citation type="submission" date="2024-04" db="EMBL/GenBank/DDBJ databases">
        <authorList>
            <consortium name="Molecular Ecology Group"/>
        </authorList>
    </citation>
    <scope>NUCLEOTIDE SEQUENCE</scope>
</reference>
<protein>
    <submittedName>
        <fullName evidence="1">Uncharacterized protein</fullName>
    </submittedName>
</protein>
<organism evidence="1 2">
    <name type="scientific">Lasius platythorax</name>
    <dbReference type="NCBI Taxonomy" id="488582"/>
    <lineage>
        <taxon>Eukaryota</taxon>
        <taxon>Metazoa</taxon>
        <taxon>Ecdysozoa</taxon>
        <taxon>Arthropoda</taxon>
        <taxon>Hexapoda</taxon>
        <taxon>Insecta</taxon>
        <taxon>Pterygota</taxon>
        <taxon>Neoptera</taxon>
        <taxon>Endopterygota</taxon>
        <taxon>Hymenoptera</taxon>
        <taxon>Apocrita</taxon>
        <taxon>Aculeata</taxon>
        <taxon>Formicoidea</taxon>
        <taxon>Formicidae</taxon>
        <taxon>Formicinae</taxon>
        <taxon>Lasius</taxon>
        <taxon>Lasius</taxon>
    </lineage>
</organism>
<dbReference type="EMBL" id="OZ034826">
    <property type="protein sequence ID" value="CAL1681691.1"/>
    <property type="molecule type" value="Genomic_DNA"/>
</dbReference>
<sequence length="75" mass="8022">MGDALGTQGTLTLGSPLTLAEKGQGTWRGTERDSILRFAGRRAQGYRVTLVSKERTAKFPGKTFRAAAAGPAYHI</sequence>
<accession>A0AAV2NPI2</accession>
<name>A0AAV2NPI2_9HYME</name>
<dbReference type="AlphaFoldDB" id="A0AAV2NPI2"/>
<keyword evidence="2" id="KW-1185">Reference proteome</keyword>
<gene>
    <name evidence="1" type="ORF">LPLAT_LOCUS7656</name>
</gene>
<evidence type="ECO:0000313" key="1">
    <source>
        <dbReference type="EMBL" id="CAL1681691.1"/>
    </source>
</evidence>
<proteinExistence type="predicted"/>
<evidence type="ECO:0000313" key="2">
    <source>
        <dbReference type="Proteomes" id="UP001497644"/>
    </source>
</evidence>
<dbReference type="Proteomes" id="UP001497644">
    <property type="component" value="Chromosome 3"/>
</dbReference>